<keyword evidence="3" id="KW-1185">Reference proteome</keyword>
<evidence type="ECO:0000313" key="2">
    <source>
        <dbReference type="EMBL" id="VFQ92382.1"/>
    </source>
</evidence>
<proteinExistence type="predicted"/>
<organism evidence="2 3">
    <name type="scientific">Cuscuta campestris</name>
    <dbReference type="NCBI Taxonomy" id="132261"/>
    <lineage>
        <taxon>Eukaryota</taxon>
        <taxon>Viridiplantae</taxon>
        <taxon>Streptophyta</taxon>
        <taxon>Embryophyta</taxon>
        <taxon>Tracheophyta</taxon>
        <taxon>Spermatophyta</taxon>
        <taxon>Magnoliopsida</taxon>
        <taxon>eudicotyledons</taxon>
        <taxon>Gunneridae</taxon>
        <taxon>Pentapetalae</taxon>
        <taxon>asterids</taxon>
        <taxon>lamiids</taxon>
        <taxon>Solanales</taxon>
        <taxon>Convolvulaceae</taxon>
        <taxon>Cuscuteae</taxon>
        <taxon>Cuscuta</taxon>
        <taxon>Cuscuta subgen. Grammica</taxon>
        <taxon>Cuscuta sect. Cleistogrammica</taxon>
    </lineage>
</organism>
<name>A0A484MTU0_9ASTE</name>
<accession>A0A484MTU0</accession>
<dbReference type="Proteomes" id="UP000595140">
    <property type="component" value="Unassembled WGS sequence"/>
</dbReference>
<reference evidence="2 3" key="1">
    <citation type="submission" date="2018-04" db="EMBL/GenBank/DDBJ databases">
        <authorList>
            <person name="Vogel A."/>
        </authorList>
    </citation>
    <scope>NUCLEOTIDE SEQUENCE [LARGE SCALE GENOMIC DNA]</scope>
</reference>
<feature type="region of interest" description="Disordered" evidence="1">
    <location>
        <begin position="217"/>
        <end position="248"/>
    </location>
</feature>
<dbReference type="EMBL" id="OOIL02004503">
    <property type="protein sequence ID" value="VFQ92382.1"/>
    <property type="molecule type" value="Genomic_DNA"/>
</dbReference>
<dbReference type="AlphaFoldDB" id="A0A484MTU0"/>
<protein>
    <submittedName>
        <fullName evidence="2">Uncharacterized protein</fullName>
    </submittedName>
</protein>
<sequence>MRNPILENLLGLNLNLPPASRNPITPEMIVVNHEPIVGDNHIEYIMSSHYKELVELAIEGTSSMKEEELKFPITNSLIVGFHSKRQPALRAKRGSSIWYPGIYMQVSASIAPPLMPHINVDESAQVFNENSEVELALPRKTPRSTVHVANEKPPFRALPLRPHYDFFFMAIDVVDKSSIVTTAADLESREEIDTLRGFEGDSLRAFAVSPSHRQFSESLRRQSHYPAPTAQSPIHTLRRQSHAMEDSSIKHSTLKDVACGSLNRI</sequence>
<evidence type="ECO:0000313" key="3">
    <source>
        <dbReference type="Proteomes" id="UP000595140"/>
    </source>
</evidence>
<gene>
    <name evidence="2" type="ORF">CCAM_LOCUS34158</name>
</gene>
<evidence type="ECO:0000256" key="1">
    <source>
        <dbReference type="SAM" id="MobiDB-lite"/>
    </source>
</evidence>